<organism evidence="1 2">
    <name type="scientific">Tetradesmus obliquus</name>
    <name type="common">Green alga</name>
    <name type="synonym">Acutodesmus obliquus</name>
    <dbReference type="NCBI Taxonomy" id="3088"/>
    <lineage>
        <taxon>Eukaryota</taxon>
        <taxon>Viridiplantae</taxon>
        <taxon>Chlorophyta</taxon>
        <taxon>core chlorophytes</taxon>
        <taxon>Chlorophyceae</taxon>
        <taxon>CS clade</taxon>
        <taxon>Sphaeropleales</taxon>
        <taxon>Scenedesmaceae</taxon>
        <taxon>Tetradesmus</taxon>
    </lineage>
</organism>
<evidence type="ECO:0000313" key="1">
    <source>
        <dbReference type="EMBL" id="WIA11966.1"/>
    </source>
</evidence>
<evidence type="ECO:0008006" key="3">
    <source>
        <dbReference type="Google" id="ProtNLM"/>
    </source>
</evidence>
<evidence type="ECO:0000313" key="2">
    <source>
        <dbReference type="Proteomes" id="UP001244341"/>
    </source>
</evidence>
<accession>A0ABY8TS61</accession>
<protein>
    <recommendedName>
        <fullName evidence="3">BTB domain-containing protein</fullName>
    </recommendedName>
</protein>
<name>A0ABY8TS61_TETOB</name>
<keyword evidence="2" id="KW-1185">Reference proteome</keyword>
<sequence>MEVITSCLISPLLMMPSTSCKPGGLTWIAHGQQRQVNPASPAAEGDQLERCDVVIRVNGKAAKMRPDKNISFASPFGIMLNEHNANHGVPAQTDGDSTLLRVIMESLYNGKLGAAGAQEVDIHQTARPYGINSHYYTLEDEGIAALKLEPLAAKETLVTGATLKTIDSRPPVSGEAADSSQLHLAKAVLLLDPFIFKGTMSTLQEGGISGEHRQRAEVYMCHLAPDNPDGYVRSEHMVEAELIAGDGAAAGRRLQVLQGCAGAPELPADLLKAINQLHSSFFYVSSGDLQALLEDDFEGRWIVGGKIVDLEAVSSSDKAASSSDAESSVYTEDSLEEDPLLVELLLR</sequence>
<dbReference type="Proteomes" id="UP001244341">
    <property type="component" value="Chromosome 3b"/>
</dbReference>
<gene>
    <name evidence="1" type="ORF">OEZ85_012048</name>
</gene>
<proteinExistence type="predicted"/>
<reference evidence="1 2" key="1">
    <citation type="submission" date="2023-05" db="EMBL/GenBank/DDBJ databases">
        <title>A 100% complete, gapless, phased diploid assembly of the Scenedesmus obliquus UTEX 3031 genome.</title>
        <authorList>
            <person name="Biondi T.C."/>
            <person name="Hanschen E.R."/>
            <person name="Kwon T."/>
            <person name="Eng W."/>
            <person name="Kruse C.P.S."/>
            <person name="Koehler S.I."/>
            <person name="Kunde Y."/>
            <person name="Gleasner C.D."/>
            <person name="You Mak K.T."/>
            <person name="Polle J."/>
            <person name="Hovde B.T."/>
            <person name="Starkenburg S.R."/>
        </authorList>
    </citation>
    <scope>NUCLEOTIDE SEQUENCE [LARGE SCALE GENOMIC DNA]</scope>
    <source>
        <strain evidence="1 2">DOE0152z</strain>
    </source>
</reference>
<dbReference type="EMBL" id="CP126210">
    <property type="protein sequence ID" value="WIA11966.1"/>
    <property type="molecule type" value="Genomic_DNA"/>
</dbReference>